<dbReference type="InterPro" id="IPR008964">
    <property type="entry name" value="Invasin/intimin_cell_adhesion"/>
</dbReference>
<dbReference type="Pfam" id="PF25788">
    <property type="entry name" value="Ig_Rha78A_N"/>
    <property type="match status" value="1"/>
</dbReference>
<sequence>MKFLAKPLLAFAFLFLFAAPAFAGPNDNLSGGAWADNIGAISFNSTNHDGDVDYGVSVDQAGNLSGEAWSDNAGWISFNAGDVAGCPQDPPAVPCAPKLNRETGVVSGWARAYRAIEPEGQTLGGWDGWIHLRGKVQSDNSDFGVLASGCDWGGLAWGGTDYSLGFTGWVQFDAEGTGFACVEVVQPGLRVVPHSADLEVGGQMPFQALYDPDGSSPQPETDVTESASWSSSGPAVAVVTNISPKGIVTGVSPGDANITATYLGTNDSALVNVTQSPPSVPKCEPTSQSGKVGDPFGFTAKDGSSPYSWSAPSGTPSSGAGSSFITRYSSPGNYVVTLTDSASRSDTCSVSAERVEDPENRVPVAEAGISTDGSTYSSKIIVTKGVPTRIYFSADEDVTGDGAASRDPDGWTHPTLGVSNGGSCAWNADLNQGTPTFEKTFGSPPSPSGCNFNQEYTFNDDLEGQQSKTFTYEVLKITDARGAVSNIGFVQVEVRAEGGFTCNSLKQCVFGGGGESCRITPECESVIVDPPVCTSNCGGGGGGGGGCTDPVTCPVVTDPNALELGSDTSFFCPSHQVELKWNYSDPNGDQQASFRLQVDNNSDFSSMIVDVYQDSSNKLFIVPPNVLSFSTTYYFRVAVKDSTGAWSNWSSSANFTTPASCPPAASFKLRRTKDISVNVTGVGAGTSDSTTIWVEKIGAFSGTVILVPQSISPNIPGASFSFATASLDQDHYSSGFSFKVTVPGSTAPGNYTIKIKGTSGGVPDAFVDVLLRVNFTSPDFREI</sequence>
<feature type="region of interest" description="Disordered" evidence="1">
    <location>
        <begin position="273"/>
        <end position="298"/>
    </location>
</feature>
<feature type="signal peptide" evidence="2">
    <location>
        <begin position="1"/>
        <end position="23"/>
    </location>
</feature>
<dbReference type="Pfam" id="PF02368">
    <property type="entry name" value="Big_2"/>
    <property type="match status" value="1"/>
</dbReference>
<dbReference type="EMBL" id="MFIF01000006">
    <property type="protein sequence ID" value="OGF87286.1"/>
    <property type="molecule type" value="Genomic_DNA"/>
</dbReference>
<gene>
    <name evidence="4" type="ORF">A3B19_03625</name>
</gene>
<dbReference type="Gene3D" id="2.60.40.1080">
    <property type="match status" value="1"/>
</dbReference>
<dbReference type="InterPro" id="IPR013783">
    <property type="entry name" value="Ig-like_fold"/>
</dbReference>
<dbReference type="SMART" id="SM00635">
    <property type="entry name" value="BID_2"/>
    <property type="match status" value="1"/>
</dbReference>
<evidence type="ECO:0000313" key="4">
    <source>
        <dbReference type="EMBL" id="OGF87286.1"/>
    </source>
</evidence>
<dbReference type="Gene3D" id="2.60.40.10">
    <property type="entry name" value="Immunoglobulins"/>
    <property type="match status" value="2"/>
</dbReference>
<dbReference type="InterPro" id="IPR000601">
    <property type="entry name" value="PKD_dom"/>
</dbReference>
<evidence type="ECO:0000313" key="5">
    <source>
        <dbReference type="Proteomes" id="UP000177346"/>
    </source>
</evidence>
<feature type="domain" description="Fibronectin type-III" evidence="3">
    <location>
        <begin position="558"/>
        <end position="660"/>
    </location>
</feature>
<dbReference type="SUPFAM" id="SSF49299">
    <property type="entry name" value="PKD domain"/>
    <property type="match status" value="1"/>
</dbReference>
<dbReference type="InterPro" id="IPR003961">
    <property type="entry name" value="FN3_dom"/>
</dbReference>
<protein>
    <recommendedName>
        <fullName evidence="3">Fibronectin type-III domain-containing protein</fullName>
    </recommendedName>
</protein>
<reference evidence="4 5" key="1">
    <citation type="journal article" date="2016" name="Nat. Commun.">
        <title>Thousands of microbial genomes shed light on interconnected biogeochemical processes in an aquifer system.</title>
        <authorList>
            <person name="Anantharaman K."/>
            <person name="Brown C.T."/>
            <person name="Hug L.A."/>
            <person name="Sharon I."/>
            <person name="Castelle C.J."/>
            <person name="Probst A.J."/>
            <person name="Thomas B.C."/>
            <person name="Singh A."/>
            <person name="Wilkins M.J."/>
            <person name="Karaoz U."/>
            <person name="Brodie E.L."/>
            <person name="Williams K.H."/>
            <person name="Hubbard S.S."/>
            <person name="Banfield J.F."/>
        </authorList>
    </citation>
    <scope>NUCLEOTIDE SEQUENCE [LARGE SCALE GENOMIC DNA]</scope>
</reference>
<dbReference type="SUPFAM" id="SSF49373">
    <property type="entry name" value="Invasin/intimin cell-adhesion fragments"/>
    <property type="match status" value="1"/>
</dbReference>
<dbReference type="Proteomes" id="UP000177346">
    <property type="component" value="Unassembled WGS sequence"/>
</dbReference>
<evidence type="ECO:0000259" key="3">
    <source>
        <dbReference type="PROSITE" id="PS50853"/>
    </source>
</evidence>
<dbReference type="InterPro" id="IPR035986">
    <property type="entry name" value="PKD_dom_sf"/>
</dbReference>
<dbReference type="PROSITE" id="PS50853">
    <property type="entry name" value="FN3"/>
    <property type="match status" value="1"/>
</dbReference>
<organism evidence="4 5">
    <name type="scientific">Candidatus Giovannonibacteria bacterium RIFCSPLOWO2_01_FULL_46_32</name>
    <dbReference type="NCBI Taxonomy" id="1798353"/>
    <lineage>
        <taxon>Bacteria</taxon>
        <taxon>Candidatus Giovannoniibacteriota</taxon>
    </lineage>
</organism>
<dbReference type="AlphaFoldDB" id="A0A1F5XHL0"/>
<evidence type="ECO:0000256" key="2">
    <source>
        <dbReference type="SAM" id="SignalP"/>
    </source>
</evidence>
<feature type="region of interest" description="Disordered" evidence="1">
    <location>
        <begin position="209"/>
        <end position="230"/>
    </location>
</feature>
<dbReference type="InterPro" id="IPR036116">
    <property type="entry name" value="FN3_sf"/>
</dbReference>
<feature type="chain" id="PRO_5009522324" description="Fibronectin type-III domain-containing protein" evidence="2">
    <location>
        <begin position="24"/>
        <end position="783"/>
    </location>
</feature>
<comment type="caution">
    <text evidence="4">The sequence shown here is derived from an EMBL/GenBank/DDBJ whole genome shotgun (WGS) entry which is preliminary data.</text>
</comment>
<accession>A0A1F5XHL0</accession>
<dbReference type="Pfam" id="PF00801">
    <property type="entry name" value="PKD"/>
    <property type="match status" value="1"/>
</dbReference>
<dbReference type="InterPro" id="IPR003343">
    <property type="entry name" value="Big_2"/>
</dbReference>
<feature type="compositionally biased region" description="Polar residues" evidence="1">
    <location>
        <begin position="215"/>
        <end position="230"/>
    </location>
</feature>
<dbReference type="CDD" id="cd00063">
    <property type="entry name" value="FN3"/>
    <property type="match status" value="1"/>
</dbReference>
<evidence type="ECO:0000256" key="1">
    <source>
        <dbReference type="SAM" id="MobiDB-lite"/>
    </source>
</evidence>
<name>A0A1F5XHL0_9BACT</name>
<keyword evidence="2" id="KW-0732">Signal</keyword>
<proteinExistence type="predicted"/>
<dbReference type="SUPFAM" id="SSF49265">
    <property type="entry name" value="Fibronectin type III"/>
    <property type="match status" value="1"/>
</dbReference>